<name>A0A645IR60_9ZZZZ</name>
<sequence>MRAKLAGQRIWQCLEQLLLNAFFAGEIKPFCERVIFLAPGGKRIARRSADDKAVRENALIQCVTTGRKLVITRLIH</sequence>
<accession>A0A645IR60</accession>
<protein>
    <submittedName>
        <fullName evidence="1">Uncharacterized protein</fullName>
    </submittedName>
</protein>
<proteinExistence type="predicted"/>
<gene>
    <name evidence="1" type="ORF">SDC9_201519</name>
</gene>
<reference evidence="1" key="1">
    <citation type="submission" date="2019-08" db="EMBL/GenBank/DDBJ databases">
        <authorList>
            <person name="Kucharzyk K."/>
            <person name="Murdoch R.W."/>
            <person name="Higgins S."/>
            <person name="Loffler F."/>
        </authorList>
    </citation>
    <scope>NUCLEOTIDE SEQUENCE</scope>
</reference>
<comment type="caution">
    <text evidence="1">The sequence shown here is derived from an EMBL/GenBank/DDBJ whole genome shotgun (WGS) entry which is preliminary data.</text>
</comment>
<evidence type="ECO:0000313" key="1">
    <source>
        <dbReference type="EMBL" id="MPN53851.1"/>
    </source>
</evidence>
<dbReference type="EMBL" id="VSSQ01121434">
    <property type="protein sequence ID" value="MPN53851.1"/>
    <property type="molecule type" value="Genomic_DNA"/>
</dbReference>
<dbReference type="AlphaFoldDB" id="A0A645IR60"/>
<organism evidence="1">
    <name type="scientific">bioreactor metagenome</name>
    <dbReference type="NCBI Taxonomy" id="1076179"/>
    <lineage>
        <taxon>unclassified sequences</taxon>
        <taxon>metagenomes</taxon>
        <taxon>ecological metagenomes</taxon>
    </lineage>
</organism>